<feature type="transmembrane region" description="Helical" evidence="1">
    <location>
        <begin position="21"/>
        <end position="42"/>
    </location>
</feature>
<feature type="transmembrane region" description="Helical" evidence="1">
    <location>
        <begin position="187"/>
        <end position="205"/>
    </location>
</feature>
<dbReference type="PANTHER" id="PTHR23028:SF53">
    <property type="entry name" value="ACYL_TRANSF_3 DOMAIN-CONTAINING PROTEIN"/>
    <property type="match status" value="1"/>
</dbReference>
<feature type="transmembrane region" description="Helical" evidence="1">
    <location>
        <begin position="162"/>
        <end position="181"/>
    </location>
</feature>
<proteinExistence type="predicted"/>
<sequence>MKGRGGGTRTIAAALDAPANAFTALRLGLALAVVVSHGFSVVTGRVEDEPLHRLTGFTLGEHAVNGFFAVSGFLVTMSFCRRGWRDYVIARALRIAPGLVAATLVVALVLGTALTRLSAGEYLASAGTWRFVSATLTTLKSNAVLPGLFAENPFRMPMGTVWTLKYEVLCYLGVLLAGLAGLFRFRWVAAAVAGGLFLAVAALDWLSPEASKGVQTALRLPFLFAAGGALFVWRDRVPVSGPLALALALAAALAAGSPAYGALLFAAEAYGVIYLGLAPALARPSFDLSQDLSYGVYLYGWPVQQALRQLWPKAGIPELLAPSLLIALAAGWLSWRLVEAPALALKARAFGRRTIRTIEPAAP</sequence>
<dbReference type="InterPro" id="IPR050879">
    <property type="entry name" value="Acyltransferase_3"/>
</dbReference>
<keyword evidence="3" id="KW-0012">Acyltransferase</keyword>
<dbReference type="AlphaFoldDB" id="A0A849I7K5"/>
<keyword evidence="1" id="KW-0472">Membrane</keyword>
<evidence type="ECO:0000256" key="1">
    <source>
        <dbReference type="SAM" id="Phobius"/>
    </source>
</evidence>
<organism evidence="3 4">
    <name type="scientific">Enterovirga aerilata</name>
    <dbReference type="NCBI Taxonomy" id="2730920"/>
    <lineage>
        <taxon>Bacteria</taxon>
        <taxon>Pseudomonadati</taxon>
        <taxon>Pseudomonadota</taxon>
        <taxon>Alphaproteobacteria</taxon>
        <taxon>Hyphomicrobiales</taxon>
        <taxon>Methylobacteriaceae</taxon>
        <taxon>Enterovirga</taxon>
    </lineage>
</organism>
<accession>A0A849I7K5</accession>
<dbReference type="RefSeq" id="WP_171218823.1">
    <property type="nucleotide sequence ID" value="NZ_JABEPP010000003.1"/>
</dbReference>
<keyword evidence="1" id="KW-0812">Transmembrane</keyword>
<dbReference type="GO" id="GO:0016747">
    <property type="term" value="F:acyltransferase activity, transferring groups other than amino-acyl groups"/>
    <property type="evidence" value="ECO:0007669"/>
    <property type="project" value="InterPro"/>
</dbReference>
<dbReference type="InterPro" id="IPR002656">
    <property type="entry name" value="Acyl_transf_3_dom"/>
</dbReference>
<evidence type="ECO:0000313" key="4">
    <source>
        <dbReference type="Proteomes" id="UP000564885"/>
    </source>
</evidence>
<dbReference type="PANTHER" id="PTHR23028">
    <property type="entry name" value="ACETYLTRANSFERASE"/>
    <property type="match status" value="1"/>
</dbReference>
<dbReference type="EMBL" id="JABEPP010000003">
    <property type="protein sequence ID" value="NNM73368.1"/>
    <property type="molecule type" value="Genomic_DNA"/>
</dbReference>
<comment type="caution">
    <text evidence="3">The sequence shown here is derived from an EMBL/GenBank/DDBJ whole genome shotgun (WGS) entry which is preliminary data.</text>
</comment>
<name>A0A849I7K5_9HYPH</name>
<dbReference type="Pfam" id="PF01757">
    <property type="entry name" value="Acyl_transf_3"/>
    <property type="match status" value="1"/>
</dbReference>
<feature type="transmembrane region" description="Helical" evidence="1">
    <location>
        <begin position="217"/>
        <end position="233"/>
    </location>
</feature>
<keyword evidence="4" id="KW-1185">Reference proteome</keyword>
<feature type="transmembrane region" description="Helical" evidence="1">
    <location>
        <begin position="62"/>
        <end position="80"/>
    </location>
</feature>
<feature type="transmembrane region" description="Helical" evidence="1">
    <location>
        <begin position="239"/>
        <end position="256"/>
    </location>
</feature>
<feature type="transmembrane region" description="Helical" evidence="1">
    <location>
        <begin position="92"/>
        <end position="111"/>
    </location>
</feature>
<dbReference type="GO" id="GO:0016020">
    <property type="term" value="C:membrane"/>
    <property type="evidence" value="ECO:0007669"/>
    <property type="project" value="TreeGrafter"/>
</dbReference>
<evidence type="ECO:0000313" key="3">
    <source>
        <dbReference type="EMBL" id="NNM73368.1"/>
    </source>
</evidence>
<gene>
    <name evidence="3" type="ORF">HJG44_13345</name>
</gene>
<keyword evidence="3" id="KW-0808">Transferase</keyword>
<feature type="domain" description="Acyltransferase 3" evidence="2">
    <location>
        <begin position="22"/>
        <end position="329"/>
    </location>
</feature>
<dbReference type="Proteomes" id="UP000564885">
    <property type="component" value="Unassembled WGS sequence"/>
</dbReference>
<dbReference type="GO" id="GO:0000271">
    <property type="term" value="P:polysaccharide biosynthetic process"/>
    <property type="evidence" value="ECO:0007669"/>
    <property type="project" value="TreeGrafter"/>
</dbReference>
<evidence type="ECO:0000259" key="2">
    <source>
        <dbReference type="Pfam" id="PF01757"/>
    </source>
</evidence>
<protein>
    <submittedName>
        <fullName evidence="3">Acyltransferase</fullName>
    </submittedName>
</protein>
<keyword evidence="1" id="KW-1133">Transmembrane helix</keyword>
<reference evidence="3 4" key="1">
    <citation type="submission" date="2020-04" db="EMBL/GenBank/DDBJ databases">
        <title>Enterovirga sp. isolate from soil.</title>
        <authorList>
            <person name="Chea S."/>
            <person name="Kim D.-U."/>
        </authorList>
    </citation>
    <scope>NUCLEOTIDE SEQUENCE [LARGE SCALE GENOMIC DNA]</scope>
    <source>
        <strain evidence="3 4">DB1703</strain>
    </source>
</reference>